<reference evidence="2 3" key="1">
    <citation type="submission" date="2020-01" db="EMBL/GenBank/DDBJ databases">
        <authorList>
            <person name="Kim M.K."/>
        </authorList>
    </citation>
    <scope>NUCLEOTIDE SEQUENCE [LARGE SCALE GENOMIC DNA]</scope>
    <source>
        <strain evidence="2 3">BT213</strain>
    </source>
</reference>
<evidence type="ECO:0000313" key="3">
    <source>
        <dbReference type="Proteomes" id="UP000478546"/>
    </source>
</evidence>
<feature type="domain" description="HNH nuclease" evidence="1">
    <location>
        <begin position="109"/>
        <end position="161"/>
    </location>
</feature>
<name>A0A6B2H9B4_9BACT</name>
<organism evidence="2 3">
    <name type="scientific">Pontibacter fetidus</name>
    <dbReference type="NCBI Taxonomy" id="2700082"/>
    <lineage>
        <taxon>Bacteria</taxon>
        <taxon>Pseudomonadati</taxon>
        <taxon>Bacteroidota</taxon>
        <taxon>Cytophagia</taxon>
        <taxon>Cytophagales</taxon>
        <taxon>Hymenobacteraceae</taxon>
        <taxon>Pontibacter</taxon>
    </lineage>
</organism>
<sequence length="212" mass="24387">MTKVDAIKQVLEDNGGVAIWSIIYNQIEKYYPNIKNQKDWKAGVRGVLYRDLGKNFKMVDEGVIALLYYDENNLALTEDIQDTSKAIQVKVRIGQEKFRRKLLKYLKFCPITGIDDKRILLASHIKPWALSSNAERLDPNNGFIFSPTIDKLFDKGLITFENNKELIASPDLSINNIKKIGLQVGKKYSKLPVDSRTSYLEYHRNNIFISEL</sequence>
<keyword evidence="3" id="KW-1185">Reference proteome</keyword>
<dbReference type="Proteomes" id="UP000478546">
    <property type="component" value="Unassembled WGS sequence"/>
</dbReference>
<protein>
    <recommendedName>
        <fullName evidence="1">HNH nuclease domain-containing protein</fullName>
    </recommendedName>
</protein>
<dbReference type="Pfam" id="PF13391">
    <property type="entry name" value="HNH_2"/>
    <property type="match status" value="1"/>
</dbReference>
<dbReference type="EMBL" id="JAAEAA010000015">
    <property type="protein sequence ID" value="NDK56730.1"/>
    <property type="molecule type" value="Genomic_DNA"/>
</dbReference>
<evidence type="ECO:0000313" key="2">
    <source>
        <dbReference type="EMBL" id="NDK56730.1"/>
    </source>
</evidence>
<accession>A0A6B2H9B4</accession>
<dbReference type="RefSeq" id="WP_162346782.1">
    <property type="nucleotide sequence ID" value="NZ_JAAEAA010000015.1"/>
</dbReference>
<dbReference type="InterPro" id="IPR003615">
    <property type="entry name" value="HNH_nuc"/>
</dbReference>
<gene>
    <name evidence="2" type="ORF">GWO68_12445</name>
</gene>
<evidence type="ECO:0000259" key="1">
    <source>
        <dbReference type="Pfam" id="PF13391"/>
    </source>
</evidence>
<comment type="caution">
    <text evidence="2">The sequence shown here is derived from an EMBL/GenBank/DDBJ whole genome shotgun (WGS) entry which is preliminary data.</text>
</comment>
<dbReference type="AlphaFoldDB" id="A0A6B2H9B4"/>
<proteinExistence type="predicted"/>